<name>A0ABI7WXP8_FELCA</name>
<keyword evidence="3" id="KW-1185">Reference proteome</keyword>
<reference evidence="3" key="3">
    <citation type="submission" date="2021-02" db="EMBL/GenBank/DDBJ databases">
        <title>Safari Cat Assemblies.</title>
        <authorList>
            <person name="Bredemeyer K.R."/>
            <person name="Murphy W.J."/>
        </authorList>
    </citation>
    <scope>NUCLEOTIDE SEQUENCE [LARGE SCALE GENOMIC DNA]</scope>
</reference>
<dbReference type="Ensembl" id="ENSFCTT00005023077.1">
    <property type="protein sequence ID" value="ENSFCTP00005015043.1"/>
    <property type="gene ID" value="ENSFCTG00005008267.1"/>
</dbReference>
<dbReference type="GeneTree" id="ENSGT01150000286916"/>
<evidence type="ECO:0000256" key="1">
    <source>
        <dbReference type="SAM" id="MobiDB-lite"/>
    </source>
</evidence>
<dbReference type="Ensembl" id="ENSFCTT00005023091.1">
    <property type="protein sequence ID" value="ENSFCTP00005015052.1"/>
    <property type="gene ID" value="ENSFCTG00005008267.1"/>
</dbReference>
<sequence length="148" mass="17640">MDRTHEQTCLQRRHTNGQQTHEKRSTPLIFGEVQIKTTMSPHHLTTVRMAKIKNTRNNKCWRGREEGTLLHSWWERKLVQPLWKTIWRFLKNLQIQLPFDPVITLLGIYPEYKNTGLKGNTHPYVYIVALSTIAKIWKQTNVHRLMSR</sequence>
<reference evidence="2" key="4">
    <citation type="submission" date="2025-05" db="UniProtKB">
        <authorList>
            <consortium name="Ensembl"/>
        </authorList>
    </citation>
    <scope>IDENTIFICATION</scope>
    <source>
        <strain evidence="2">breed Abyssinian</strain>
    </source>
</reference>
<organism evidence="2 3">
    <name type="scientific">Felis catus</name>
    <name type="common">Cat</name>
    <name type="synonym">Felis silvestris catus</name>
    <dbReference type="NCBI Taxonomy" id="9685"/>
    <lineage>
        <taxon>Eukaryota</taxon>
        <taxon>Metazoa</taxon>
        <taxon>Chordata</taxon>
        <taxon>Craniata</taxon>
        <taxon>Vertebrata</taxon>
        <taxon>Euteleostomi</taxon>
        <taxon>Mammalia</taxon>
        <taxon>Eutheria</taxon>
        <taxon>Laurasiatheria</taxon>
        <taxon>Carnivora</taxon>
        <taxon>Feliformia</taxon>
        <taxon>Felidae</taxon>
        <taxon>Felinae</taxon>
        <taxon>Felis</taxon>
    </lineage>
</organism>
<accession>A0ABI7WXP8</accession>
<reference evidence="2" key="1">
    <citation type="journal article" date="2007" name="Genome Res.">
        <title>Initial sequence and comparative analysis of the cat genome.</title>
        <authorList>
            <person name="Pontius J.U."/>
            <person name="Mullikin J.C."/>
            <person name="Smith D.R."/>
            <person name="Lindblad-Toh K."/>
            <person name="Gnerre S."/>
            <person name="Clamp M."/>
            <person name="Chang J."/>
            <person name="Stephens R."/>
            <person name="Neelam B."/>
            <person name="Volfovsky N."/>
            <person name="Schaffer A.A."/>
            <person name="Agarwala R."/>
            <person name="Narfstrom K."/>
            <person name="Murphy W.J."/>
            <person name="Giger U."/>
            <person name="Roca A.L."/>
            <person name="Antunes A."/>
            <person name="Menotti-Raymond M."/>
            <person name="Yuhki N."/>
            <person name="Pecon-Slattery J."/>
            <person name="Johnson W.E."/>
            <person name="Bourque G."/>
            <person name="Tesler G."/>
            <person name="O'Brien S.J."/>
        </authorList>
    </citation>
    <scope>NUCLEOTIDE SEQUENCE [LARGE SCALE GENOMIC DNA]</scope>
    <source>
        <strain evidence="2">Abyssinian</strain>
    </source>
</reference>
<evidence type="ECO:0000313" key="2">
    <source>
        <dbReference type="Ensembl" id="ENSFCTP00005015052.1"/>
    </source>
</evidence>
<dbReference type="Proteomes" id="UP000823872">
    <property type="component" value="Chromosome A2"/>
</dbReference>
<protein>
    <submittedName>
        <fullName evidence="2">Uncharacterized protein</fullName>
    </submittedName>
</protein>
<evidence type="ECO:0000313" key="3">
    <source>
        <dbReference type="Proteomes" id="UP000823872"/>
    </source>
</evidence>
<feature type="region of interest" description="Disordered" evidence="1">
    <location>
        <begin position="1"/>
        <end position="23"/>
    </location>
</feature>
<reference evidence="2" key="2">
    <citation type="submission" date="2011-09" db="EMBL/GenBank/DDBJ databases">
        <title>Sequence assembly of the Felis catus genome version 6.2.</title>
        <authorList>
            <person name="Hillier L.W."/>
            <person name="Warren W."/>
            <person name="Obrien S."/>
            <person name="Wilson R.K."/>
        </authorList>
    </citation>
    <scope>NUCLEOTIDE SEQUENCE [LARGE SCALE GENOMIC DNA]</scope>
    <source>
        <strain evidence="2">Abyssinian</strain>
    </source>
</reference>
<proteinExistence type="predicted"/>